<feature type="domain" description="Heparinase II/III-like C-terminal" evidence="2">
    <location>
        <begin position="313"/>
        <end position="556"/>
    </location>
</feature>
<evidence type="ECO:0000313" key="3">
    <source>
        <dbReference type="EMBL" id="MBB6181399.1"/>
    </source>
</evidence>
<organism evidence="3 4">
    <name type="scientific">Pseudorhizobium flavum</name>
    <dbReference type="NCBI Taxonomy" id="1335061"/>
    <lineage>
        <taxon>Bacteria</taxon>
        <taxon>Pseudomonadati</taxon>
        <taxon>Pseudomonadota</taxon>
        <taxon>Alphaproteobacteria</taxon>
        <taxon>Hyphomicrobiales</taxon>
        <taxon>Rhizobiaceae</taxon>
        <taxon>Rhizobium/Agrobacterium group</taxon>
        <taxon>Pseudorhizobium</taxon>
    </lineage>
</organism>
<dbReference type="EMBL" id="JACHEJ010000009">
    <property type="protein sequence ID" value="MBB6181399.1"/>
    <property type="molecule type" value="Genomic_DNA"/>
</dbReference>
<proteinExistence type="predicted"/>
<sequence length="562" mass="63406">MIMQLADRRRLVAFGLREIGRRFYRRTAGLRLALTSSASGVPDRLIVAPTDLRAIDPFVAEEIAQRRFPLAGTSFDTEGYSPFEVEAPTEALAERLHSFAWLRHIRADRSAEACARARAITSSWMNNHGRRARGLAWRPHVAAERVIAWLSHSTIVLQGAEAGFYRRFMRSLTYQVRYLRRIVRGLPMDETRLRIRIALAMASVAMPTRNAFIRREGSRLDRELERQILPDGGHVSRNPRILLDLLLDLLPLRQTYINLGHDVPAKLIPTIDRMYPALRFFRHQDGDLALFNGATSTPASELISVLRYDETAGQPFKSLPHMRYHRLSAEGATVIVDTGKPRSAELSRRSHAGCLAFEMSSGRHRFIVNCGAPKFASGDFRGLARSTAAHSTITINETSSSRLLRSHLCRSSILAGVNEVDVERWDDQHGGDWVRAVHDGYLKPFGYCHERSIGLSGKGNKIKGHERLFVPEDAKPPRAPVSAAARFHIHPAITMSREDRERVLLVAPDGEAWEFNVPGHAVEIEDDIFFADVSGMRASRQLVLHFSLPETSEIRWMLKRVE</sequence>
<dbReference type="InterPro" id="IPR008929">
    <property type="entry name" value="Chondroitin_lyas"/>
</dbReference>
<dbReference type="Pfam" id="PF07940">
    <property type="entry name" value="Hepar_II_III_C"/>
    <property type="match status" value="1"/>
</dbReference>
<gene>
    <name evidence="3" type="ORF">HNQ75_003386</name>
</gene>
<dbReference type="InterPro" id="IPR012480">
    <property type="entry name" value="Hepar_II_III_C"/>
</dbReference>
<accession>A0A7X0DFQ0</accession>
<evidence type="ECO:0000259" key="2">
    <source>
        <dbReference type="Pfam" id="PF07940"/>
    </source>
</evidence>
<dbReference type="Gene3D" id="2.70.98.70">
    <property type="match status" value="1"/>
</dbReference>
<evidence type="ECO:0000256" key="1">
    <source>
        <dbReference type="ARBA" id="ARBA00004196"/>
    </source>
</evidence>
<dbReference type="AlphaFoldDB" id="A0A7X0DFQ0"/>
<comment type="caution">
    <text evidence="3">The sequence shown here is derived from an EMBL/GenBank/DDBJ whole genome shotgun (WGS) entry which is preliminary data.</text>
</comment>
<name>A0A7X0DFQ0_9HYPH</name>
<dbReference type="GO" id="GO:0030313">
    <property type="term" value="C:cell envelope"/>
    <property type="evidence" value="ECO:0007669"/>
    <property type="project" value="UniProtKB-SubCell"/>
</dbReference>
<comment type="subcellular location">
    <subcellularLocation>
        <location evidence="1">Cell envelope</location>
    </subcellularLocation>
</comment>
<keyword evidence="4" id="KW-1185">Reference proteome</keyword>
<protein>
    <submittedName>
        <fullName evidence="3">Putative heparinase superfamily protein</fullName>
    </submittedName>
</protein>
<evidence type="ECO:0000313" key="4">
    <source>
        <dbReference type="Proteomes" id="UP000535501"/>
    </source>
</evidence>
<dbReference type="Gene3D" id="1.50.10.100">
    <property type="entry name" value="Chondroitin AC/alginate lyase"/>
    <property type="match status" value="1"/>
</dbReference>
<reference evidence="3 4" key="1">
    <citation type="submission" date="2020-08" db="EMBL/GenBank/DDBJ databases">
        <title>Genomic Encyclopedia of Type Strains, Phase IV (KMG-IV): sequencing the most valuable type-strain genomes for metagenomic binning, comparative biology and taxonomic classification.</title>
        <authorList>
            <person name="Goeker M."/>
        </authorList>
    </citation>
    <scope>NUCLEOTIDE SEQUENCE [LARGE SCALE GENOMIC DNA]</scope>
    <source>
        <strain evidence="3 4">DSM 102134</strain>
    </source>
</reference>
<dbReference type="GO" id="GO:0016829">
    <property type="term" value="F:lyase activity"/>
    <property type="evidence" value="ECO:0007669"/>
    <property type="project" value="InterPro"/>
</dbReference>
<dbReference type="Proteomes" id="UP000535501">
    <property type="component" value="Unassembled WGS sequence"/>
</dbReference>